<comment type="similarity">
    <text evidence="2">Belongs to the ROK (NagC/XylR) family.</text>
</comment>
<dbReference type="Proteomes" id="UP000278274">
    <property type="component" value="Unassembled WGS sequence"/>
</dbReference>
<evidence type="ECO:0000256" key="1">
    <source>
        <dbReference type="ARBA" id="ARBA00002486"/>
    </source>
</evidence>
<keyword evidence="4" id="KW-0418">Kinase</keyword>
<evidence type="ECO:0000256" key="3">
    <source>
        <dbReference type="ARBA" id="ARBA00022629"/>
    </source>
</evidence>
<name>A0A3R9KXD7_STROR</name>
<dbReference type="InterPro" id="IPR036388">
    <property type="entry name" value="WH-like_DNA-bd_sf"/>
</dbReference>
<dbReference type="SUPFAM" id="SSF53067">
    <property type="entry name" value="Actin-like ATPase domain"/>
    <property type="match status" value="1"/>
</dbReference>
<reference evidence="4 5" key="1">
    <citation type="submission" date="2018-11" db="EMBL/GenBank/DDBJ databases">
        <title>Species Designations Belie Phenotypic and Genotypic Heterogeneity in Oral Streptococci.</title>
        <authorList>
            <person name="Velsko I."/>
        </authorList>
    </citation>
    <scope>NUCLEOTIDE SEQUENCE [LARGE SCALE GENOMIC DNA]</scope>
    <source>
        <strain evidence="4 5">BCA2</strain>
    </source>
</reference>
<keyword evidence="3" id="KW-0859">Xylose metabolism</keyword>
<accession>A0A3R9KXD7</accession>
<comment type="function">
    <text evidence="1">Transcriptional repressor of xylose-utilizing enzymes.</text>
</comment>
<proteinExistence type="inferred from homology"/>
<evidence type="ECO:0000256" key="2">
    <source>
        <dbReference type="ARBA" id="ARBA00006479"/>
    </source>
</evidence>
<dbReference type="AlphaFoldDB" id="A0A3R9KXD7"/>
<dbReference type="InterPro" id="IPR000600">
    <property type="entry name" value="ROK"/>
</dbReference>
<protein>
    <submittedName>
        <fullName evidence="4">D-allose kinase</fullName>
    </submittedName>
</protein>
<keyword evidence="3" id="KW-0119">Carbohydrate metabolism</keyword>
<dbReference type="Pfam" id="PF00480">
    <property type="entry name" value="ROK"/>
    <property type="match status" value="1"/>
</dbReference>
<dbReference type="PANTHER" id="PTHR18964:SF149">
    <property type="entry name" value="BIFUNCTIONAL UDP-N-ACETYLGLUCOSAMINE 2-EPIMERASE_N-ACETYLMANNOSAMINE KINASE"/>
    <property type="match status" value="1"/>
</dbReference>
<evidence type="ECO:0000313" key="4">
    <source>
        <dbReference type="EMBL" id="RSJ67816.1"/>
    </source>
</evidence>
<dbReference type="PANTHER" id="PTHR18964">
    <property type="entry name" value="ROK (REPRESSOR, ORF, KINASE) FAMILY"/>
    <property type="match status" value="1"/>
</dbReference>
<dbReference type="InterPro" id="IPR043129">
    <property type="entry name" value="ATPase_NBD"/>
</dbReference>
<dbReference type="Gene3D" id="1.10.10.10">
    <property type="entry name" value="Winged helix-like DNA-binding domain superfamily/Winged helix DNA-binding domain"/>
    <property type="match status" value="1"/>
</dbReference>
<dbReference type="SUPFAM" id="SSF46785">
    <property type="entry name" value="Winged helix' DNA-binding domain"/>
    <property type="match status" value="1"/>
</dbReference>
<comment type="caution">
    <text evidence="4">The sequence shown here is derived from an EMBL/GenBank/DDBJ whole genome shotgun (WGS) entry which is preliminary data.</text>
</comment>
<gene>
    <name evidence="4" type="ORF">D8805_06350</name>
</gene>
<dbReference type="EMBL" id="RJPH01000008">
    <property type="protein sequence ID" value="RSJ67816.1"/>
    <property type="molecule type" value="Genomic_DNA"/>
</dbReference>
<dbReference type="Gene3D" id="3.30.420.40">
    <property type="match status" value="2"/>
</dbReference>
<keyword evidence="4" id="KW-0808">Transferase</keyword>
<dbReference type="GO" id="GO:0042732">
    <property type="term" value="P:D-xylose metabolic process"/>
    <property type="evidence" value="ECO:0007669"/>
    <property type="project" value="UniProtKB-KW"/>
</dbReference>
<dbReference type="InterPro" id="IPR036390">
    <property type="entry name" value="WH_DNA-bd_sf"/>
</dbReference>
<evidence type="ECO:0000313" key="5">
    <source>
        <dbReference type="Proteomes" id="UP000278274"/>
    </source>
</evidence>
<sequence>MSKGRELAKIIDLKQENIHKVRSCFYQGGTWTKNQLSSQTGISLAGTTNILQILENSEEIEFVGNACSTGGRKSKLYQLREDHIHIGTIILSHIFSQYRIRANSFNLGGHSVYEQILVSPTGTLDEIRNVVKKLITSDPLIQVLVLSFPGIIGEQGEIIYSDFEQINQKNLLTSLSSLTTIPIVLENDVNVASLGYCSIHPEFRTLALLYQPDTDFAGSGIIINKRLHRGRNGFAGEVGYLMNGYKPADRQSRSNDFTFLLLNQITALTSVIAPDAIAYYCPSLQENIKISDTCLPKEFHPILERLTEIDPFILNGVQSIGKNKILEIKRRAI</sequence>
<dbReference type="GO" id="GO:0016301">
    <property type="term" value="F:kinase activity"/>
    <property type="evidence" value="ECO:0007669"/>
    <property type="project" value="UniProtKB-KW"/>
</dbReference>
<organism evidence="4 5">
    <name type="scientific">Streptococcus oralis subsp. dentisani</name>
    <dbReference type="NCBI Taxonomy" id="1458253"/>
    <lineage>
        <taxon>Bacteria</taxon>
        <taxon>Bacillati</taxon>
        <taxon>Bacillota</taxon>
        <taxon>Bacilli</taxon>
        <taxon>Lactobacillales</taxon>
        <taxon>Streptococcaceae</taxon>
        <taxon>Streptococcus</taxon>
    </lineage>
</organism>